<gene>
    <name evidence="4" type="ORF">HNR44_000162</name>
</gene>
<organism evidence="4 5">
    <name type="scientific">Geomicrobium halophilum</name>
    <dbReference type="NCBI Taxonomy" id="549000"/>
    <lineage>
        <taxon>Bacteria</taxon>
        <taxon>Bacillati</taxon>
        <taxon>Bacillota</taxon>
        <taxon>Bacilli</taxon>
        <taxon>Bacillales</taxon>
        <taxon>Geomicrobium</taxon>
    </lineage>
</organism>
<protein>
    <submittedName>
        <fullName evidence="4">Sortase (Surface protein transpeptidase)</fullName>
    </submittedName>
</protein>
<dbReference type="InterPro" id="IPR023365">
    <property type="entry name" value="Sortase_dom-sf"/>
</dbReference>
<sequence>MIRLKKRILTILSISMFALLLIGLSTGPWSQMLPFGSVFNTEQEVDGPSQDDRSGVSFEDRNLSGEFHRLDEITNAIQAQEPDQEDDGIIPASIEIPAIDVKAEIEPVGILDNGQMGVPSEAEGVAWFEPGANPGEIGNAVMAGHVDSTTGPAIFFDLDELESGDEIIITDEDDRSFIFTVQNQESYPHENAPMENIFGTSETRNLNLITCTGTFNQEEGTHDERLVVYTELNEAQSDIEQKNDSSNPPDSPTNVEVDGSFITWHAVDEEDIVGYRVYQGDSIEESEFEHVESVSPHERKRSPANHGDSTDSIYYVTAVDVYGQESDPSELIQIER</sequence>
<keyword evidence="1" id="KW-0378">Hydrolase</keyword>
<dbReference type="GO" id="GO:0016787">
    <property type="term" value="F:hydrolase activity"/>
    <property type="evidence" value="ECO:0007669"/>
    <property type="project" value="UniProtKB-KW"/>
</dbReference>
<dbReference type="Pfam" id="PF04203">
    <property type="entry name" value="Sortase"/>
    <property type="match status" value="1"/>
</dbReference>
<reference evidence="4 5" key="1">
    <citation type="submission" date="2020-08" db="EMBL/GenBank/DDBJ databases">
        <title>Genomic Encyclopedia of Type Strains, Phase IV (KMG-IV): sequencing the most valuable type-strain genomes for metagenomic binning, comparative biology and taxonomic classification.</title>
        <authorList>
            <person name="Goeker M."/>
        </authorList>
    </citation>
    <scope>NUCLEOTIDE SEQUENCE [LARGE SCALE GENOMIC DNA]</scope>
    <source>
        <strain evidence="4 5">DSM 21769</strain>
    </source>
</reference>
<dbReference type="AlphaFoldDB" id="A0A841PVK0"/>
<evidence type="ECO:0000313" key="5">
    <source>
        <dbReference type="Proteomes" id="UP000568839"/>
    </source>
</evidence>
<dbReference type="InterPro" id="IPR013783">
    <property type="entry name" value="Ig-like_fold"/>
</dbReference>
<feature type="region of interest" description="Disordered" evidence="3">
    <location>
        <begin position="237"/>
        <end position="257"/>
    </location>
</feature>
<comment type="caution">
    <text evidence="4">The sequence shown here is derived from an EMBL/GenBank/DDBJ whole genome shotgun (WGS) entry which is preliminary data.</text>
</comment>
<feature type="compositionally biased region" description="Polar residues" evidence="3">
    <location>
        <begin position="237"/>
        <end position="254"/>
    </location>
</feature>
<dbReference type="SUPFAM" id="SSF63817">
    <property type="entry name" value="Sortase"/>
    <property type="match status" value="1"/>
</dbReference>
<proteinExistence type="predicted"/>
<dbReference type="InterPro" id="IPR042001">
    <property type="entry name" value="Sortase_F"/>
</dbReference>
<dbReference type="EMBL" id="JACHHJ010000001">
    <property type="protein sequence ID" value="MBB6448213.1"/>
    <property type="molecule type" value="Genomic_DNA"/>
</dbReference>
<dbReference type="CDD" id="cd05829">
    <property type="entry name" value="Sortase_F"/>
    <property type="match status" value="1"/>
</dbReference>
<evidence type="ECO:0000256" key="3">
    <source>
        <dbReference type="SAM" id="MobiDB-lite"/>
    </source>
</evidence>
<dbReference type="Gene3D" id="2.40.260.10">
    <property type="entry name" value="Sortase"/>
    <property type="match status" value="1"/>
</dbReference>
<evidence type="ECO:0000313" key="4">
    <source>
        <dbReference type="EMBL" id="MBB6448213.1"/>
    </source>
</evidence>
<accession>A0A841PVK0</accession>
<feature type="active site" description="Proton donor/acceptor" evidence="2">
    <location>
        <position position="145"/>
    </location>
</feature>
<evidence type="ECO:0000256" key="2">
    <source>
        <dbReference type="PIRSR" id="PIRSR605754-1"/>
    </source>
</evidence>
<dbReference type="RefSeq" id="WP_184402235.1">
    <property type="nucleotide sequence ID" value="NZ_JACHHJ010000001.1"/>
</dbReference>
<dbReference type="InterPro" id="IPR005754">
    <property type="entry name" value="Sortase"/>
</dbReference>
<feature type="active site" description="Acyl-thioester intermediate" evidence="2">
    <location>
        <position position="211"/>
    </location>
</feature>
<evidence type="ECO:0000256" key="1">
    <source>
        <dbReference type="ARBA" id="ARBA00022801"/>
    </source>
</evidence>
<feature type="region of interest" description="Disordered" evidence="3">
    <location>
        <begin position="287"/>
        <end position="312"/>
    </location>
</feature>
<dbReference type="Gene3D" id="2.60.40.10">
    <property type="entry name" value="Immunoglobulins"/>
    <property type="match status" value="1"/>
</dbReference>
<dbReference type="Proteomes" id="UP000568839">
    <property type="component" value="Unassembled WGS sequence"/>
</dbReference>
<name>A0A841PVK0_9BACL</name>
<feature type="compositionally biased region" description="Basic and acidic residues" evidence="3">
    <location>
        <begin position="288"/>
        <end position="297"/>
    </location>
</feature>
<keyword evidence="5" id="KW-1185">Reference proteome</keyword>